<evidence type="ECO:0000259" key="8">
    <source>
        <dbReference type="Pfam" id="PF02687"/>
    </source>
</evidence>
<comment type="subcellular location">
    <subcellularLocation>
        <location evidence="1">Cell membrane</location>
        <topology evidence="1">Multi-pass membrane protein</topology>
    </subcellularLocation>
</comment>
<feature type="transmembrane region" description="Helical" evidence="7">
    <location>
        <begin position="333"/>
        <end position="357"/>
    </location>
</feature>
<evidence type="ECO:0000256" key="4">
    <source>
        <dbReference type="ARBA" id="ARBA00022989"/>
    </source>
</evidence>
<organism evidence="9 10">
    <name type="scientific">Arthrobacter flavus</name>
    <dbReference type="NCBI Taxonomy" id="95172"/>
    <lineage>
        <taxon>Bacteria</taxon>
        <taxon>Bacillati</taxon>
        <taxon>Actinomycetota</taxon>
        <taxon>Actinomycetes</taxon>
        <taxon>Micrococcales</taxon>
        <taxon>Micrococcaceae</taxon>
        <taxon>Arthrobacter</taxon>
    </lineage>
</organism>
<gene>
    <name evidence="9" type="ORF">ACFSFX_07425</name>
</gene>
<feature type="transmembrane region" description="Helical" evidence="7">
    <location>
        <begin position="874"/>
        <end position="901"/>
    </location>
</feature>
<evidence type="ECO:0000256" key="1">
    <source>
        <dbReference type="ARBA" id="ARBA00004651"/>
    </source>
</evidence>
<accession>A0ABW4Q6V6</accession>
<name>A0ABW4Q6V6_9MICC</name>
<dbReference type="EMBL" id="JBHUGA010000011">
    <property type="protein sequence ID" value="MFD1846427.1"/>
    <property type="molecule type" value="Genomic_DNA"/>
</dbReference>
<dbReference type="Pfam" id="PF02687">
    <property type="entry name" value="FtsX"/>
    <property type="match status" value="1"/>
</dbReference>
<sequence length="915" mass="95354">MKLFFLLRRQFRRYRGPSILLAVIVLAVSALLTLWPRAIDDMFAKDLRQTMGNATGSQRDFIGYLSAPPPLTDLNTGFADANPGATFQLRSMLAEIRDGLPEPLHSVTGEARWVVAGYGAIVRGPFPTGIASVELNYAAGPAFLDHIDLVHGVLPGPLSLESADTDPLEILLSVNSADAAGWEIGEERAAGVRRLYGEAAPPPDRPLVLTGTFTPKDADNPYWSINTSILNAVEEVNPNTGTLVTATAVVSPDAFAPTFGQTERTQTTMWLPLDGSSLDAASAPLVEAQLRQAVGSPRPIPNSTMISQTAQFNSGAPALIAESTQRAASTNQILALLASGPLGVCLATAAVAVRLVYDRRRTAIALAGARGASAAQLRTILGMEGLAIGLPSALLGTLLATALIPVPLNLLHFGWAAGAALVPALLLALPHPTPSLRQNRGDLAPRSLHRWRLAAEGLTLGLAVTATTLLFQRGLDQRGVELGTVDPLLAATPLLIALAACVVVLRLYPLPLARYAKRQQRRPGLVGFLGAARAVRAPGGGLLAVLTLIVGLGVVIFAGILLSTFRAGVTAAAQYEVGADLRVQGSLMSTGTVDQIRSLDGVEELAGITDLGQLRVSADDAGENTLVRVLAVDPSELRTVQRGSAGAFPAALLSKLEQPAPAGALPVVVSGAVGLELGGTGTLGYRDSSRAIDVVGVGPPSTPLASGSNWMLVSTKAVNALEERTFDPSVVFIRLAPGIDDGSIQAQLVDLVPTPILVQTPTQFEDQTLQSPSGLGLQTGLWTVITAMGVLCALTILMTAVVNAPARNHLVALLRTLGFPRNRDGAVLLWELGPVAGAALVMGTILGFAFPVILLDSIDLAVFTGGEFQPAARVDLALTAGLLGGFVGVTALAIAVAVVMGRRQRIAIVLRMTDS</sequence>
<evidence type="ECO:0000256" key="7">
    <source>
        <dbReference type="SAM" id="Phobius"/>
    </source>
</evidence>
<dbReference type="Proteomes" id="UP001597307">
    <property type="component" value="Unassembled WGS sequence"/>
</dbReference>
<proteinExistence type="inferred from homology"/>
<feature type="transmembrane region" description="Helical" evidence="7">
    <location>
        <begin position="451"/>
        <end position="471"/>
    </location>
</feature>
<evidence type="ECO:0000313" key="9">
    <source>
        <dbReference type="EMBL" id="MFD1846427.1"/>
    </source>
</evidence>
<reference evidence="10" key="1">
    <citation type="journal article" date="2019" name="Int. J. Syst. Evol. Microbiol.">
        <title>The Global Catalogue of Microorganisms (GCM) 10K type strain sequencing project: providing services to taxonomists for standard genome sequencing and annotation.</title>
        <authorList>
            <consortium name="The Broad Institute Genomics Platform"/>
            <consortium name="The Broad Institute Genome Sequencing Center for Infectious Disease"/>
            <person name="Wu L."/>
            <person name="Ma J."/>
        </authorList>
    </citation>
    <scope>NUCLEOTIDE SEQUENCE [LARGE SCALE GENOMIC DNA]</scope>
    <source>
        <strain evidence="10">JCM 11496</strain>
    </source>
</reference>
<feature type="transmembrane region" description="Helical" evidence="7">
    <location>
        <begin position="781"/>
        <end position="806"/>
    </location>
</feature>
<dbReference type="RefSeq" id="WP_343879604.1">
    <property type="nucleotide sequence ID" value="NZ_BAAAIJ010000047.1"/>
</dbReference>
<evidence type="ECO:0000256" key="5">
    <source>
        <dbReference type="ARBA" id="ARBA00023136"/>
    </source>
</evidence>
<feature type="transmembrane region" description="Helical" evidence="7">
    <location>
        <begin position="827"/>
        <end position="854"/>
    </location>
</feature>
<feature type="transmembrane region" description="Helical" evidence="7">
    <location>
        <begin position="410"/>
        <end position="430"/>
    </location>
</feature>
<dbReference type="InterPro" id="IPR003838">
    <property type="entry name" value="ABC3_permease_C"/>
</dbReference>
<feature type="transmembrane region" description="Helical" evidence="7">
    <location>
        <begin position="491"/>
        <end position="512"/>
    </location>
</feature>
<keyword evidence="2" id="KW-1003">Cell membrane</keyword>
<evidence type="ECO:0000256" key="3">
    <source>
        <dbReference type="ARBA" id="ARBA00022692"/>
    </source>
</evidence>
<comment type="caution">
    <text evidence="9">The sequence shown here is derived from an EMBL/GenBank/DDBJ whole genome shotgun (WGS) entry which is preliminary data.</text>
</comment>
<dbReference type="InterPro" id="IPR050250">
    <property type="entry name" value="Macrolide_Exporter_MacB"/>
</dbReference>
<protein>
    <submittedName>
        <fullName evidence="9">FtsX-like permease family protein</fullName>
    </submittedName>
</protein>
<feature type="transmembrane region" description="Helical" evidence="7">
    <location>
        <begin position="386"/>
        <end position="404"/>
    </location>
</feature>
<keyword evidence="5 7" id="KW-0472">Membrane</keyword>
<comment type="similarity">
    <text evidence="6">Belongs to the ABC-4 integral membrane protein family.</text>
</comment>
<evidence type="ECO:0000256" key="6">
    <source>
        <dbReference type="ARBA" id="ARBA00038076"/>
    </source>
</evidence>
<keyword evidence="3 7" id="KW-0812">Transmembrane</keyword>
<dbReference type="PANTHER" id="PTHR30572">
    <property type="entry name" value="MEMBRANE COMPONENT OF TRANSPORTER-RELATED"/>
    <property type="match status" value="1"/>
</dbReference>
<evidence type="ECO:0000313" key="10">
    <source>
        <dbReference type="Proteomes" id="UP001597307"/>
    </source>
</evidence>
<feature type="domain" description="ABC3 transporter permease C-terminal" evidence="8">
    <location>
        <begin position="344"/>
        <end position="426"/>
    </location>
</feature>
<feature type="transmembrane region" description="Helical" evidence="7">
    <location>
        <begin position="542"/>
        <end position="562"/>
    </location>
</feature>
<dbReference type="PANTHER" id="PTHR30572:SF4">
    <property type="entry name" value="ABC TRANSPORTER PERMEASE YTRF"/>
    <property type="match status" value="1"/>
</dbReference>
<keyword evidence="10" id="KW-1185">Reference proteome</keyword>
<keyword evidence="4 7" id="KW-1133">Transmembrane helix</keyword>
<evidence type="ECO:0000256" key="2">
    <source>
        <dbReference type="ARBA" id="ARBA00022475"/>
    </source>
</evidence>